<dbReference type="STRING" id="979556.MTES_1399"/>
<dbReference type="InterPro" id="IPR029044">
    <property type="entry name" value="Nucleotide-diphossugar_trans"/>
</dbReference>
<sequence>MVSGGAVVTEDGAVTEDAAVTVDAILLAGGRASRVDGAAKPLFEVNGRTLLRAGFDAVRAGGARKIVVVGPRLDDDLAVTWTREDPPFGGPVAALIAALADVDAAEVFVLACDLPTAGPAVAALPDPLPTGVDGACLDDGRRQWLIGRYRTAALRAAASGLPDRGRDAAMRALLGGLRIEPVAVNPALTRDVDTWDDLRTARGGAMTESRTLPPEALNEWSAALAERFGLSEGDIPISLILDLARDVANGVARPAAPLSAFVAGLVAGRAGGSPSDTQAAVAAVVEMARGWENR</sequence>
<evidence type="ECO:0000259" key="2">
    <source>
        <dbReference type="Pfam" id="PF12804"/>
    </source>
</evidence>
<dbReference type="GO" id="GO:0016779">
    <property type="term" value="F:nucleotidyltransferase activity"/>
    <property type="evidence" value="ECO:0007669"/>
    <property type="project" value="TreeGrafter"/>
</dbReference>
<dbReference type="InterPro" id="IPR045598">
    <property type="entry name" value="DUF6457"/>
</dbReference>
<dbReference type="Pfam" id="PF20058">
    <property type="entry name" value="DUF6457"/>
    <property type="match status" value="1"/>
</dbReference>
<dbReference type="PANTHER" id="PTHR19136">
    <property type="entry name" value="MOLYBDENUM COFACTOR GUANYLYLTRANSFERASE"/>
    <property type="match status" value="1"/>
</dbReference>
<dbReference type="HOGENOM" id="CLU_055597_1_0_11"/>
<dbReference type="Pfam" id="PF12804">
    <property type="entry name" value="NTP_transf_3"/>
    <property type="match status" value="1"/>
</dbReference>
<evidence type="ECO:0000313" key="5">
    <source>
        <dbReference type="Proteomes" id="UP000008975"/>
    </source>
</evidence>
<gene>
    <name evidence="4" type="ordered locus">MTES_1399</name>
</gene>
<feature type="domain" description="DUF6457" evidence="3">
    <location>
        <begin position="213"/>
        <end position="293"/>
    </location>
</feature>
<reference evidence="4 5" key="1">
    <citation type="journal article" date="2011" name="J. Bacteriol.">
        <title>Genome sequence of Microbacterium testaceum StLB037, an N-acylhomoserine lactone-degrading bacterium isolated from potato leaves.</title>
        <authorList>
            <person name="Morohoshi T."/>
            <person name="Wang W.-Z."/>
            <person name="Someya N."/>
            <person name="Ikeda T."/>
        </authorList>
    </citation>
    <scope>NUCLEOTIDE SEQUENCE [LARGE SCALE GENOMIC DNA]</scope>
    <source>
        <strain evidence="4 5">StLB037</strain>
    </source>
</reference>
<evidence type="ECO:0000313" key="4">
    <source>
        <dbReference type="EMBL" id="BAJ74363.1"/>
    </source>
</evidence>
<dbReference type="KEGG" id="mts:MTES_1399"/>
<evidence type="ECO:0000256" key="1">
    <source>
        <dbReference type="ARBA" id="ARBA00022679"/>
    </source>
</evidence>
<organism evidence="4 5">
    <name type="scientific">Microbacterium testaceum (strain StLB037)</name>
    <dbReference type="NCBI Taxonomy" id="979556"/>
    <lineage>
        <taxon>Bacteria</taxon>
        <taxon>Bacillati</taxon>
        <taxon>Actinomycetota</taxon>
        <taxon>Actinomycetes</taxon>
        <taxon>Micrococcales</taxon>
        <taxon>Microbacteriaceae</taxon>
        <taxon>Microbacterium</taxon>
    </lineage>
</organism>
<proteinExistence type="predicted"/>
<evidence type="ECO:0000259" key="3">
    <source>
        <dbReference type="Pfam" id="PF20058"/>
    </source>
</evidence>
<reference key="2">
    <citation type="submission" date="2011-02" db="EMBL/GenBank/DDBJ databases">
        <title>Genome sequence of Microbacterium testaceum StLB037.</title>
        <authorList>
            <person name="Morohoshi T."/>
            <person name="Wang W.Z."/>
            <person name="Someya N."/>
            <person name="Ikeda T."/>
        </authorList>
    </citation>
    <scope>NUCLEOTIDE SEQUENCE</scope>
    <source>
        <strain>StLB037</strain>
    </source>
</reference>
<dbReference type="Gene3D" id="3.90.550.10">
    <property type="entry name" value="Spore Coat Polysaccharide Biosynthesis Protein SpsA, Chain A"/>
    <property type="match status" value="1"/>
</dbReference>
<dbReference type="EMBL" id="AP012052">
    <property type="protein sequence ID" value="BAJ74363.1"/>
    <property type="molecule type" value="Genomic_DNA"/>
</dbReference>
<dbReference type="InterPro" id="IPR025877">
    <property type="entry name" value="MobA-like_NTP_Trfase"/>
</dbReference>
<name>E8N8B8_MICTS</name>
<dbReference type="eggNOG" id="COG0746">
    <property type="taxonomic scope" value="Bacteria"/>
</dbReference>
<dbReference type="SUPFAM" id="SSF53448">
    <property type="entry name" value="Nucleotide-diphospho-sugar transferases"/>
    <property type="match status" value="1"/>
</dbReference>
<dbReference type="Proteomes" id="UP000008975">
    <property type="component" value="Chromosome"/>
</dbReference>
<keyword evidence="1" id="KW-0808">Transferase</keyword>
<protein>
    <submittedName>
        <fullName evidence="4">Molybdopterin-guanine dinucleotide biosynthesis protein A</fullName>
    </submittedName>
</protein>
<dbReference type="AlphaFoldDB" id="E8N8B8"/>
<feature type="domain" description="MobA-like NTP transferase" evidence="2">
    <location>
        <begin position="24"/>
        <end position="171"/>
    </location>
</feature>
<dbReference type="PANTHER" id="PTHR19136:SF81">
    <property type="entry name" value="MOLYBDENUM COFACTOR GUANYLYLTRANSFERASE"/>
    <property type="match status" value="1"/>
</dbReference>
<accession>E8N8B8</accession>